<dbReference type="GO" id="GO:0016787">
    <property type="term" value="F:hydrolase activity"/>
    <property type="evidence" value="ECO:0007669"/>
    <property type="project" value="UniProtKB-KW"/>
</dbReference>
<dbReference type="PANTHER" id="PTHR38686:SF1">
    <property type="entry name" value="APOLIPOPROTEIN N-ACYLTRANSFERASE"/>
    <property type="match status" value="1"/>
</dbReference>
<dbReference type="Gene3D" id="3.60.110.10">
    <property type="entry name" value="Carbon-nitrogen hydrolase"/>
    <property type="match status" value="1"/>
</dbReference>
<sequence>MARPAGRFVLLVRERLSVGLLASAGAGGAMGAAYLAPPSPLTAALLLGGMTCAAWQLQQATGRHRWYCCVLTLLAWQVGGMGWITAVLSPALAGLERAVAIAALFSVLWLVSLGSLLALAWLALRLLPGRVVLALPLAWWAWLVLRDLCWWGGGYGSLSLPLLALPGLATLLPVLGTALFEALLWAALLWVTAVPVDRRGEAGSRRVVAAGLAEALGWPLPWAWTAPAGSVPIAAVPTPPAEPATAVDGWTLQARDAALAALHRAIQQAPAGSLIVTPEIFLPEPPPPATQGVWGDLLMALDARQQRLLLGTALPHPEDRAALMNVALLLAPQRGEVSASVYAKQRLAPIGEELPWPGLLAPIADRWLNHSRRIGRRAAPPELAEPLLVDGASLGVLLCHEVAFGDLPAARADALLHLASDRWSGDPRSARQALGLARLRALETGKWLLSVSEGEAAQLIDLNGHARPARPQEVLPLLEGATPFIRWRDLQPVAPFVLLAALLPACRRRRTRAGPHIAAGATP</sequence>
<dbReference type="InterPro" id="IPR003010">
    <property type="entry name" value="C-N_Hydrolase"/>
</dbReference>
<keyword evidence="12" id="KW-1185">Reference proteome</keyword>
<evidence type="ECO:0000256" key="4">
    <source>
        <dbReference type="ARBA" id="ARBA00022679"/>
    </source>
</evidence>
<dbReference type="RefSeq" id="WP_394468716.1">
    <property type="nucleotide sequence ID" value="NZ_JBIGHY010000001.1"/>
</dbReference>
<organism evidence="11 12">
    <name type="scientific">Pelomonas dachongensis</name>
    <dbReference type="NCBI Taxonomy" id="3299029"/>
    <lineage>
        <taxon>Bacteria</taxon>
        <taxon>Pseudomonadati</taxon>
        <taxon>Pseudomonadota</taxon>
        <taxon>Betaproteobacteria</taxon>
        <taxon>Burkholderiales</taxon>
        <taxon>Sphaerotilaceae</taxon>
        <taxon>Roseateles</taxon>
    </lineage>
</organism>
<feature type="domain" description="CN hydrolase" evidence="10">
    <location>
        <begin position="231"/>
        <end position="504"/>
    </location>
</feature>
<evidence type="ECO:0000256" key="7">
    <source>
        <dbReference type="ARBA" id="ARBA00023136"/>
    </source>
</evidence>
<feature type="transmembrane region" description="Helical" evidence="9">
    <location>
        <begin position="98"/>
        <end position="124"/>
    </location>
</feature>
<keyword evidence="8" id="KW-0012">Acyltransferase</keyword>
<dbReference type="PROSITE" id="PS50263">
    <property type="entry name" value="CN_HYDROLASE"/>
    <property type="match status" value="1"/>
</dbReference>
<protein>
    <submittedName>
        <fullName evidence="11">Nitrilase-related carbon-nitrogen hydrolase</fullName>
    </submittedName>
</protein>
<feature type="transmembrane region" description="Helical" evidence="9">
    <location>
        <begin position="131"/>
        <end position="153"/>
    </location>
</feature>
<dbReference type="SUPFAM" id="SSF56317">
    <property type="entry name" value="Carbon-nitrogen hydrolase"/>
    <property type="match status" value="1"/>
</dbReference>
<evidence type="ECO:0000256" key="8">
    <source>
        <dbReference type="ARBA" id="ARBA00023315"/>
    </source>
</evidence>
<evidence type="ECO:0000256" key="5">
    <source>
        <dbReference type="ARBA" id="ARBA00022692"/>
    </source>
</evidence>
<dbReference type="InterPro" id="IPR036526">
    <property type="entry name" value="C-N_Hydrolase_sf"/>
</dbReference>
<keyword evidence="3" id="KW-1003">Cell membrane</keyword>
<gene>
    <name evidence="11" type="ORF">ACG02S_01740</name>
</gene>
<evidence type="ECO:0000256" key="3">
    <source>
        <dbReference type="ARBA" id="ARBA00022475"/>
    </source>
</evidence>
<proteinExistence type="inferred from homology"/>
<evidence type="ECO:0000313" key="12">
    <source>
        <dbReference type="Proteomes" id="UP001606300"/>
    </source>
</evidence>
<feature type="transmembrane region" description="Helical" evidence="9">
    <location>
        <begin position="69"/>
        <end position="92"/>
    </location>
</feature>
<evidence type="ECO:0000259" key="10">
    <source>
        <dbReference type="PROSITE" id="PS50263"/>
    </source>
</evidence>
<evidence type="ECO:0000256" key="2">
    <source>
        <dbReference type="ARBA" id="ARBA00010065"/>
    </source>
</evidence>
<accession>A0ABW7EI72</accession>
<reference evidence="11 12" key="1">
    <citation type="submission" date="2024-09" db="EMBL/GenBank/DDBJ databases">
        <title>Novel species of the genus Pelomonas and Roseateles isolated from streams.</title>
        <authorList>
            <person name="Lu H."/>
        </authorList>
    </citation>
    <scope>NUCLEOTIDE SEQUENCE [LARGE SCALE GENOMIC DNA]</scope>
    <source>
        <strain evidence="11 12">DC23W</strain>
    </source>
</reference>
<dbReference type="Pfam" id="PF00795">
    <property type="entry name" value="CN_hydrolase"/>
    <property type="match status" value="1"/>
</dbReference>
<comment type="caution">
    <text evidence="11">The sequence shown here is derived from an EMBL/GenBank/DDBJ whole genome shotgun (WGS) entry which is preliminary data.</text>
</comment>
<dbReference type="InterPro" id="IPR004563">
    <property type="entry name" value="Apolipo_AcylTrfase"/>
</dbReference>
<keyword evidence="7 9" id="KW-0472">Membrane</keyword>
<comment type="similarity">
    <text evidence="2">Belongs to the CN hydrolase family. Apolipoprotein N-acyltransferase subfamily.</text>
</comment>
<name>A0ABW7EI72_9BURK</name>
<keyword evidence="11" id="KW-0378">Hydrolase</keyword>
<evidence type="ECO:0000313" key="11">
    <source>
        <dbReference type="EMBL" id="MFG6412614.1"/>
    </source>
</evidence>
<evidence type="ECO:0000256" key="1">
    <source>
        <dbReference type="ARBA" id="ARBA00004651"/>
    </source>
</evidence>
<dbReference type="PANTHER" id="PTHR38686">
    <property type="entry name" value="APOLIPOPROTEIN N-ACYLTRANSFERASE"/>
    <property type="match status" value="1"/>
</dbReference>
<evidence type="ECO:0000256" key="9">
    <source>
        <dbReference type="SAM" id="Phobius"/>
    </source>
</evidence>
<keyword evidence="4" id="KW-0808">Transferase</keyword>
<comment type="subcellular location">
    <subcellularLocation>
        <location evidence="1">Cell membrane</location>
        <topology evidence="1">Multi-pass membrane protein</topology>
    </subcellularLocation>
</comment>
<dbReference type="Proteomes" id="UP001606300">
    <property type="component" value="Unassembled WGS sequence"/>
</dbReference>
<keyword evidence="5 9" id="KW-0812">Transmembrane</keyword>
<keyword evidence="6 9" id="KW-1133">Transmembrane helix</keyword>
<evidence type="ECO:0000256" key="6">
    <source>
        <dbReference type="ARBA" id="ARBA00022989"/>
    </source>
</evidence>
<dbReference type="EMBL" id="JBIGHY010000001">
    <property type="protein sequence ID" value="MFG6412614.1"/>
    <property type="molecule type" value="Genomic_DNA"/>
</dbReference>